<dbReference type="CDD" id="cd00009">
    <property type="entry name" value="AAA"/>
    <property type="match status" value="1"/>
</dbReference>
<proteinExistence type="predicted"/>
<accession>A0A1C7P7W6</accession>
<reference evidence="2 3" key="1">
    <citation type="journal article" date="2016" name="Syst. Appl. Microbiol.">
        <title>Pararhizobium polonicum sp. nov. isolated from tumors on stone fruit rootstocks.</title>
        <authorList>
            <person name="Pulawska J."/>
            <person name="Kuzmanovic N."/>
            <person name="Willems A."/>
            <person name="Pothier J.F."/>
        </authorList>
    </citation>
    <scope>NUCLEOTIDE SEQUENCE [LARGE SCALE GENOMIC DNA]</scope>
    <source>
        <strain evidence="2 3">F5.1</strain>
        <plasmid evidence="2">pF5.1c</plasmid>
    </source>
</reference>
<evidence type="ECO:0000313" key="2">
    <source>
        <dbReference type="EMBL" id="OBZ97307.1"/>
    </source>
</evidence>
<dbReference type="PANTHER" id="PTHR37291:SF1">
    <property type="entry name" value="TYPE IV METHYL-DIRECTED RESTRICTION ENZYME ECOKMCRB SUBUNIT"/>
    <property type="match status" value="1"/>
</dbReference>
<dbReference type="AlphaFoldDB" id="A0A1C7P7W6"/>
<protein>
    <recommendedName>
        <fullName evidence="1">AAA+ ATPase domain-containing protein</fullName>
    </recommendedName>
</protein>
<dbReference type="PATRIC" id="fig|1612624.7.peg.343"/>
<evidence type="ECO:0000259" key="1">
    <source>
        <dbReference type="SMART" id="SM00382"/>
    </source>
</evidence>
<dbReference type="GO" id="GO:0016887">
    <property type="term" value="F:ATP hydrolysis activity"/>
    <property type="evidence" value="ECO:0007669"/>
    <property type="project" value="InterPro"/>
</dbReference>
<dbReference type="PANTHER" id="PTHR37291">
    <property type="entry name" value="5-METHYLCYTOSINE-SPECIFIC RESTRICTION ENZYME B"/>
    <property type="match status" value="1"/>
</dbReference>
<dbReference type="GO" id="GO:0005524">
    <property type="term" value="F:ATP binding"/>
    <property type="evidence" value="ECO:0007669"/>
    <property type="project" value="InterPro"/>
</dbReference>
<dbReference type="InterPro" id="IPR011704">
    <property type="entry name" value="ATPase_dyneun-rel_AAA"/>
</dbReference>
<dbReference type="Pfam" id="PF07728">
    <property type="entry name" value="AAA_5"/>
    <property type="match status" value="1"/>
</dbReference>
<dbReference type="Gene3D" id="3.40.50.300">
    <property type="entry name" value="P-loop containing nucleotide triphosphate hydrolases"/>
    <property type="match status" value="1"/>
</dbReference>
<keyword evidence="3" id="KW-1185">Reference proteome</keyword>
<dbReference type="InterPro" id="IPR052934">
    <property type="entry name" value="Methyl-DNA_Rec/Restrict_Enz"/>
</dbReference>
<organism evidence="2 3">
    <name type="scientific">Pararhizobium polonicum</name>
    <dbReference type="NCBI Taxonomy" id="1612624"/>
    <lineage>
        <taxon>Bacteria</taxon>
        <taxon>Pseudomonadati</taxon>
        <taxon>Pseudomonadota</taxon>
        <taxon>Alphaproteobacteria</taxon>
        <taxon>Hyphomicrobiales</taxon>
        <taxon>Rhizobiaceae</taxon>
        <taxon>Rhizobium/Agrobacterium group</taxon>
        <taxon>Pararhizobium</taxon>
    </lineage>
</organism>
<comment type="caution">
    <text evidence="2">The sequence shown here is derived from an EMBL/GenBank/DDBJ whole genome shotgun (WGS) entry which is preliminary data.</text>
</comment>
<dbReference type="InterPro" id="IPR003593">
    <property type="entry name" value="AAA+_ATPase"/>
</dbReference>
<dbReference type="SUPFAM" id="SSF52540">
    <property type="entry name" value="P-loop containing nucleoside triphosphate hydrolases"/>
    <property type="match status" value="1"/>
</dbReference>
<gene>
    <name evidence="2" type="ORF">ADU59_01655</name>
</gene>
<dbReference type="EMBL" id="LGLV01000003">
    <property type="protein sequence ID" value="OBZ97307.1"/>
    <property type="molecule type" value="Genomic_DNA"/>
</dbReference>
<sequence length="582" mass="62157">MGTENRQTVFSWLNTFLRDLNLQFSRSGFKGGSNIGNHTVDEGTGYWGNPQYSGNKPPRWLFHVDVTGDVTVARLPAGLQEIGIGGSNTAQGDKAGLAIRILPLIQTGAGAFRRVDDFEANVLFVFHGALDPGSSSDAFSFNPTTGGLFRSVDRARRQEEYVFAALVGLRPRTDTTEVEKNGAPADVSYGDAIDAIRSAIHVHPKNGAIGQIPLYDLSDDSQVEALKADIVAAWDAAGPLPVKAEAVPEEEAAEAVEAIDFANIEIPINPELLGIDPAVYRQINAMLRSGKQHIMLYGPPGTGKTSLARWIASSLPGGQWTLVTGSSDWSSQDIIGGYQPIGGGDVDFVPGILLRAFDQPLIIDEMNRCDIDKVIGPLFTVLSGQQTTLPYRTDLSDKNSQPYVILPRPKAGAANHEFAPGPAWRLVATINSIDKASLYQMSYALSRRFGWVYVDAPTDLPAFIAEYIAATDASTPAPPAGATCPLAEVWQAINAARVIGPAPIIDAIKAIRELAPGASIFGEADALMRSAALDAIDMVLLPMLDGIVLQDARNIAEAVIAAYGLAGAEADRVKRRMDSVAI</sequence>
<name>A0A1C7P7W6_9HYPH</name>
<dbReference type="SMART" id="SM00382">
    <property type="entry name" value="AAA"/>
    <property type="match status" value="1"/>
</dbReference>
<feature type="domain" description="AAA+ ATPase" evidence="1">
    <location>
        <begin position="290"/>
        <end position="455"/>
    </location>
</feature>
<dbReference type="InterPro" id="IPR027417">
    <property type="entry name" value="P-loop_NTPase"/>
</dbReference>
<keyword evidence="2" id="KW-0614">Plasmid</keyword>
<evidence type="ECO:0000313" key="3">
    <source>
        <dbReference type="Proteomes" id="UP000093111"/>
    </source>
</evidence>
<geneLocation type="plasmid" evidence="3">
    <name>pf5.1c</name>
</geneLocation>
<dbReference type="Proteomes" id="UP000093111">
    <property type="component" value="Plasmid pF5.1c"/>
</dbReference>